<comment type="function">
    <text evidence="9">Essential subunit of the Sec protein translocation channel SecYEG. Clamps together the 2 halves of SecY. May contact the channel plug during translocation.</text>
</comment>
<keyword evidence="3 9" id="KW-1003">Cell membrane</keyword>
<dbReference type="InterPro" id="IPR038379">
    <property type="entry name" value="SecE_sf"/>
</dbReference>
<proteinExistence type="inferred from homology"/>
<gene>
    <name evidence="9" type="primary">secE</name>
    <name evidence="10" type="ORF">Lysil_1741</name>
</gene>
<name>A0A2K1PXQ0_9GAMM</name>
<dbReference type="PRINTS" id="PR01650">
    <property type="entry name" value="SECETRNLCASE"/>
</dbReference>
<dbReference type="InterPro" id="IPR005807">
    <property type="entry name" value="SecE_bac"/>
</dbReference>
<dbReference type="Gene3D" id="1.20.5.1030">
    <property type="entry name" value="Preprotein translocase secy subunit"/>
    <property type="match status" value="1"/>
</dbReference>
<dbReference type="PANTHER" id="PTHR33910">
    <property type="entry name" value="PROTEIN TRANSLOCASE SUBUNIT SECE"/>
    <property type="match status" value="1"/>
</dbReference>
<dbReference type="PANTHER" id="PTHR33910:SF1">
    <property type="entry name" value="PROTEIN TRANSLOCASE SUBUNIT SECE"/>
    <property type="match status" value="1"/>
</dbReference>
<dbReference type="GO" id="GO:0008320">
    <property type="term" value="F:protein transmembrane transporter activity"/>
    <property type="evidence" value="ECO:0007669"/>
    <property type="project" value="UniProtKB-UniRule"/>
</dbReference>
<dbReference type="GO" id="GO:0043952">
    <property type="term" value="P:protein transport by the Sec complex"/>
    <property type="evidence" value="ECO:0007669"/>
    <property type="project" value="UniProtKB-UniRule"/>
</dbReference>
<keyword evidence="8 9" id="KW-0472">Membrane</keyword>
<evidence type="ECO:0000256" key="2">
    <source>
        <dbReference type="ARBA" id="ARBA00022448"/>
    </source>
</evidence>
<accession>A0A2K1PXQ0</accession>
<evidence type="ECO:0000256" key="9">
    <source>
        <dbReference type="HAMAP-Rule" id="MF_00422"/>
    </source>
</evidence>
<keyword evidence="7 9" id="KW-0811">Translocation</keyword>
<feature type="transmembrane region" description="Helical" evidence="9">
    <location>
        <begin position="104"/>
        <end position="124"/>
    </location>
</feature>
<keyword evidence="11" id="KW-1185">Reference proteome</keyword>
<sequence length="134" mass="15071">MNSKVIQPKQGAPKPGDSRAVTDILKFVVAVAFAVLGVFTYYWFDGQWQSWLRILAVVGGLVLGALVFLTSSKGPKLREFLVESRFELRKVVWPKRQEAMRMTWIVILVVSVFSVLLASFDWVIGRSVKLLLGT</sequence>
<keyword evidence="6 9" id="KW-1133">Transmembrane helix</keyword>
<evidence type="ECO:0000256" key="7">
    <source>
        <dbReference type="ARBA" id="ARBA00023010"/>
    </source>
</evidence>
<dbReference type="GO" id="GO:0065002">
    <property type="term" value="P:intracellular protein transmembrane transport"/>
    <property type="evidence" value="ECO:0007669"/>
    <property type="project" value="UniProtKB-UniRule"/>
</dbReference>
<feature type="transmembrane region" description="Helical" evidence="9">
    <location>
        <begin position="50"/>
        <end position="69"/>
    </location>
</feature>
<evidence type="ECO:0000256" key="5">
    <source>
        <dbReference type="ARBA" id="ARBA00022927"/>
    </source>
</evidence>
<dbReference type="Pfam" id="PF00584">
    <property type="entry name" value="SecE"/>
    <property type="match status" value="1"/>
</dbReference>
<evidence type="ECO:0000256" key="8">
    <source>
        <dbReference type="ARBA" id="ARBA00023136"/>
    </source>
</evidence>
<dbReference type="OrthoDB" id="9806365at2"/>
<dbReference type="HAMAP" id="MF_00422">
    <property type="entry name" value="SecE"/>
    <property type="match status" value="1"/>
</dbReference>
<evidence type="ECO:0000313" key="11">
    <source>
        <dbReference type="Proteomes" id="UP000236220"/>
    </source>
</evidence>
<keyword evidence="5 9" id="KW-0653">Protein transport</keyword>
<dbReference type="PROSITE" id="PS01067">
    <property type="entry name" value="SECE_SEC61G"/>
    <property type="match status" value="1"/>
</dbReference>
<dbReference type="AlphaFoldDB" id="A0A2K1PXQ0"/>
<reference evidence="10 11" key="1">
    <citation type="submission" date="2017-08" db="EMBL/GenBank/DDBJ databases">
        <title>Lysobacter sylvestris genome.</title>
        <authorList>
            <person name="Zhang D.-C."/>
            <person name="Albuquerque L."/>
            <person name="Franca L."/>
            <person name="Froufe H.J.C."/>
            <person name="Barroso C."/>
            <person name="Egas C."/>
            <person name="Da Costa M."/>
            <person name="Margesin R."/>
        </authorList>
    </citation>
    <scope>NUCLEOTIDE SEQUENCE [LARGE SCALE GENOMIC DNA]</scope>
    <source>
        <strain evidence="10 11">AM20-91</strain>
    </source>
</reference>
<keyword evidence="2 9" id="KW-0813">Transport</keyword>
<dbReference type="GO" id="GO:0006605">
    <property type="term" value="P:protein targeting"/>
    <property type="evidence" value="ECO:0007669"/>
    <property type="project" value="UniProtKB-UniRule"/>
</dbReference>
<evidence type="ECO:0000313" key="10">
    <source>
        <dbReference type="EMBL" id="PNS07565.1"/>
    </source>
</evidence>
<dbReference type="GO" id="GO:0009306">
    <property type="term" value="P:protein secretion"/>
    <property type="evidence" value="ECO:0007669"/>
    <property type="project" value="UniProtKB-UniRule"/>
</dbReference>
<dbReference type="Proteomes" id="UP000236220">
    <property type="component" value="Unassembled WGS sequence"/>
</dbReference>
<dbReference type="InterPro" id="IPR001901">
    <property type="entry name" value="Translocase_SecE/Sec61-g"/>
</dbReference>
<dbReference type="NCBIfam" id="TIGR00964">
    <property type="entry name" value="secE_bact"/>
    <property type="match status" value="1"/>
</dbReference>
<dbReference type="EMBL" id="NPZB01000002">
    <property type="protein sequence ID" value="PNS07565.1"/>
    <property type="molecule type" value="Genomic_DNA"/>
</dbReference>
<comment type="similarity">
    <text evidence="9">Belongs to the SecE/SEC61-gamma family.</text>
</comment>
<comment type="subunit">
    <text evidence="9">Component of the Sec protein translocase complex. Heterotrimer consisting of SecY, SecE and SecG subunits. The heterotrimers can form oligomers, although 1 heterotrimer is thought to be able to translocate proteins. Interacts with the ribosome. Interacts with SecDF, and other proteins may be involved. Interacts with SecA.</text>
</comment>
<protein>
    <recommendedName>
        <fullName evidence="9">Protein translocase subunit SecE</fullName>
    </recommendedName>
</protein>
<feature type="transmembrane region" description="Helical" evidence="9">
    <location>
        <begin position="24"/>
        <end position="44"/>
    </location>
</feature>
<organism evidence="10 11">
    <name type="scientific">Solilutibacter silvestris</name>
    <dbReference type="NCBI Taxonomy" id="1645665"/>
    <lineage>
        <taxon>Bacteria</taxon>
        <taxon>Pseudomonadati</taxon>
        <taxon>Pseudomonadota</taxon>
        <taxon>Gammaproteobacteria</taxon>
        <taxon>Lysobacterales</taxon>
        <taxon>Lysobacteraceae</taxon>
        <taxon>Solilutibacter</taxon>
    </lineage>
</organism>
<dbReference type="GO" id="GO:0005886">
    <property type="term" value="C:plasma membrane"/>
    <property type="evidence" value="ECO:0007669"/>
    <property type="project" value="UniProtKB-UniRule"/>
</dbReference>
<comment type="caution">
    <text evidence="9">Lacks conserved residue(s) required for the propagation of feature annotation.</text>
</comment>
<evidence type="ECO:0000256" key="4">
    <source>
        <dbReference type="ARBA" id="ARBA00022692"/>
    </source>
</evidence>
<evidence type="ECO:0000256" key="1">
    <source>
        <dbReference type="ARBA" id="ARBA00004370"/>
    </source>
</evidence>
<keyword evidence="4 9" id="KW-0812">Transmembrane</keyword>
<comment type="subcellular location">
    <subcellularLocation>
        <location evidence="1">Membrane</location>
    </subcellularLocation>
</comment>
<evidence type="ECO:0000256" key="3">
    <source>
        <dbReference type="ARBA" id="ARBA00022475"/>
    </source>
</evidence>
<comment type="caution">
    <text evidence="10">The sequence shown here is derived from an EMBL/GenBank/DDBJ whole genome shotgun (WGS) entry which is preliminary data.</text>
</comment>
<dbReference type="RefSeq" id="WP_103075258.1">
    <property type="nucleotide sequence ID" value="NZ_NPZB01000002.1"/>
</dbReference>
<evidence type="ECO:0000256" key="6">
    <source>
        <dbReference type="ARBA" id="ARBA00022989"/>
    </source>
</evidence>